<comment type="caution">
    <text evidence="6">The sequence shown here is derived from an EMBL/GenBank/DDBJ whole genome shotgun (WGS) entry which is preliminary data.</text>
</comment>
<gene>
    <name evidence="6" type="ORF">E0I61_02815</name>
</gene>
<feature type="region of interest" description="Disordered" evidence="5">
    <location>
        <begin position="1"/>
        <end position="20"/>
    </location>
</feature>
<keyword evidence="7" id="KW-1185">Reference proteome</keyword>
<dbReference type="PANTHER" id="PTHR11808:SF15">
    <property type="entry name" value="CYSTATHIONINE GAMMA-LYASE"/>
    <property type="match status" value="1"/>
</dbReference>
<dbReference type="EC" id="2.5.1.48" evidence="6"/>
<dbReference type="PROSITE" id="PS00868">
    <property type="entry name" value="CYS_MET_METAB_PP"/>
    <property type="match status" value="1"/>
</dbReference>
<dbReference type="SUPFAM" id="SSF53383">
    <property type="entry name" value="PLP-dependent transferases"/>
    <property type="match status" value="1"/>
</dbReference>
<name>A0ABY2DWC2_9FLAO</name>
<dbReference type="Gene3D" id="3.40.640.10">
    <property type="entry name" value="Type I PLP-dependent aspartate aminotransferase-like (Major domain)"/>
    <property type="match status" value="1"/>
</dbReference>
<dbReference type="InterPro" id="IPR015424">
    <property type="entry name" value="PyrdxlP-dep_Trfase"/>
</dbReference>
<dbReference type="CDD" id="cd00614">
    <property type="entry name" value="CGS_like"/>
    <property type="match status" value="1"/>
</dbReference>
<keyword evidence="6" id="KW-0808">Transferase</keyword>
<dbReference type="InterPro" id="IPR000277">
    <property type="entry name" value="Cys/Met-Metab_PyrdxlP-dep_enz"/>
</dbReference>
<dbReference type="GO" id="GO:0003962">
    <property type="term" value="F:cystathionine gamma-synthase activity"/>
    <property type="evidence" value="ECO:0007669"/>
    <property type="project" value="UniProtKB-EC"/>
</dbReference>
<evidence type="ECO:0000256" key="2">
    <source>
        <dbReference type="ARBA" id="ARBA00009077"/>
    </source>
</evidence>
<keyword evidence="3 4" id="KW-0663">Pyridoxal phosphate</keyword>
<dbReference type="Pfam" id="PF01053">
    <property type="entry name" value="Cys_Met_Meta_PP"/>
    <property type="match status" value="1"/>
</dbReference>
<reference evidence="6 7" key="1">
    <citation type="submission" date="2019-03" db="EMBL/GenBank/DDBJ databases">
        <title>Novel species of Flavobacterium.</title>
        <authorList>
            <person name="Liu Q."/>
            <person name="Xin Y.-H."/>
        </authorList>
    </citation>
    <scope>NUCLEOTIDE SEQUENCE [LARGE SCALE GENOMIC DNA]</scope>
    <source>
        <strain evidence="6 7">LB2P22</strain>
    </source>
</reference>
<dbReference type="PANTHER" id="PTHR11808">
    <property type="entry name" value="TRANS-SULFURATION ENZYME FAMILY MEMBER"/>
    <property type="match status" value="1"/>
</dbReference>
<proteinExistence type="inferred from homology"/>
<dbReference type="Proteomes" id="UP000294685">
    <property type="component" value="Unassembled WGS sequence"/>
</dbReference>
<dbReference type="NCBIfam" id="NF005871">
    <property type="entry name" value="PRK07811.1"/>
    <property type="match status" value="1"/>
</dbReference>
<dbReference type="EMBL" id="SMLH01000001">
    <property type="protein sequence ID" value="TDE31649.1"/>
    <property type="molecule type" value="Genomic_DNA"/>
</dbReference>
<dbReference type="InterPro" id="IPR015421">
    <property type="entry name" value="PyrdxlP-dep_Trfase_major"/>
</dbReference>
<evidence type="ECO:0000256" key="1">
    <source>
        <dbReference type="ARBA" id="ARBA00001933"/>
    </source>
</evidence>
<dbReference type="RefSeq" id="WP_131990584.1">
    <property type="nucleotide sequence ID" value="NZ_SMLH01000001.1"/>
</dbReference>
<comment type="cofactor">
    <cofactor evidence="1 4">
        <name>pyridoxal 5'-phosphate</name>
        <dbReference type="ChEBI" id="CHEBI:597326"/>
    </cofactor>
</comment>
<evidence type="ECO:0000256" key="4">
    <source>
        <dbReference type="RuleBase" id="RU362118"/>
    </source>
</evidence>
<dbReference type="InterPro" id="IPR054542">
    <property type="entry name" value="Cys_met_metab_PP"/>
</dbReference>
<evidence type="ECO:0000256" key="3">
    <source>
        <dbReference type="ARBA" id="ARBA00022898"/>
    </source>
</evidence>
<dbReference type="InterPro" id="IPR015422">
    <property type="entry name" value="PyrdxlP-dep_Trfase_small"/>
</dbReference>
<sequence>MKFNTKVIHGGQHHDPSTGAVMPPVYQTSTFVQTSPGQPINPDYEYSRAANPTRSALENALASIENGTRGLAFSSGLAATDCVLRSFKAGDEIISMDDLYGGTYRMFTRIYKNSGIKFHFVDMNDIEKFKSLINENTKLVWVETPTNPLMKLADIQEIAKITKEKKILFAVDNTFATPYLQKPLDLGADIVMHSATKYLGGHSDVIAGALIVKDEALGEQLHFQQFATGATLGPMDSFLVLRGIKTLHLRVERHCENGGKVVEFLNSHPKVKTVYYPGLPSHPYHEIAKKQMSGFGGMVSFTFVSGQKEDAIDFLEKLNVFTLAESLGGVESLANHPALMTHASIPEDKRKEVGITDDLVRLSVGIEDAEDLIEDLKQALA</sequence>
<protein>
    <submittedName>
        <fullName evidence="6">Cystathionine gamma-synthase</fullName>
        <ecNumber evidence="6">2.5.1.48</ecNumber>
    </submittedName>
</protein>
<dbReference type="PIRSF" id="PIRSF001434">
    <property type="entry name" value="CGS"/>
    <property type="match status" value="1"/>
</dbReference>
<dbReference type="Gene3D" id="3.90.1150.10">
    <property type="entry name" value="Aspartate Aminotransferase, domain 1"/>
    <property type="match status" value="1"/>
</dbReference>
<evidence type="ECO:0000313" key="7">
    <source>
        <dbReference type="Proteomes" id="UP000294685"/>
    </source>
</evidence>
<comment type="similarity">
    <text evidence="2 4">Belongs to the trans-sulfuration enzymes family.</text>
</comment>
<accession>A0ABY2DWC2</accession>
<evidence type="ECO:0000256" key="5">
    <source>
        <dbReference type="SAM" id="MobiDB-lite"/>
    </source>
</evidence>
<organism evidence="6 7">
    <name type="scientific">Flavobacterium ranwuense</name>
    <dbReference type="NCBI Taxonomy" id="2541725"/>
    <lineage>
        <taxon>Bacteria</taxon>
        <taxon>Pseudomonadati</taxon>
        <taxon>Bacteroidota</taxon>
        <taxon>Flavobacteriia</taxon>
        <taxon>Flavobacteriales</taxon>
        <taxon>Flavobacteriaceae</taxon>
        <taxon>Flavobacterium</taxon>
    </lineage>
</organism>
<evidence type="ECO:0000313" key="6">
    <source>
        <dbReference type="EMBL" id="TDE31649.1"/>
    </source>
</evidence>